<reference evidence="1 2" key="1">
    <citation type="submission" date="2019-07" db="EMBL/GenBank/DDBJ databases">
        <authorList>
            <person name="Zhou L.-Y."/>
        </authorList>
    </citation>
    <scope>NUCLEOTIDE SEQUENCE [LARGE SCALE GENOMIC DNA]</scope>
    <source>
        <strain evidence="1 2">YIM 101269</strain>
    </source>
</reference>
<comment type="caution">
    <text evidence="1">The sequence shown here is derived from an EMBL/GenBank/DDBJ whole genome shotgun (WGS) entry which is preliminary data.</text>
</comment>
<accession>A0A553K449</accession>
<dbReference type="AlphaFoldDB" id="A0A553K449"/>
<dbReference type="EMBL" id="VKKG01000001">
    <property type="protein sequence ID" value="TRY19472.1"/>
    <property type="molecule type" value="Genomic_DNA"/>
</dbReference>
<dbReference type="RefSeq" id="WP_143936561.1">
    <property type="nucleotide sequence ID" value="NZ_VKKG01000001.1"/>
</dbReference>
<gene>
    <name evidence="1" type="ORF">FOJ82_00745</name>
</gene>
<proteinExistence type="predicted"/>
<sequence length="121" mass="12992">MGFNRGLRELRADESFNGWPSRNDLVAELWGQARGYDLLPWFDQFGLPVSADVEAGIRDLDRLPAVLPLGDYFSDHTVATAAAAKLGLDSPGRLVATTDLLGLGYSGTLAVDAEIADASRI</sequence>
<evidence type="ECO:0000313" key="1">
    <source>
        <dbReference type="EMBL" id="TRY19472.1"/>
    </source>
</evidence>
<protein>
    <submittedName>
        <fullName evidence="1">Uncharacterized protein</fullName>
    </submittedName>
</protein>
<dbReference type="Proteomes" id="UP000317638">
    <property type="component" value="Unassembled WGS sequence"/>
</dbReference>
<name>A0A553K449_9ACTN</name>
<evidence type="ECO:0000313" key="2">
    <source>
        <dbReference type="Proteomes" id="UP000317638"/>
    </source>
</evidence>
<keyword evidence="2" id="KW-1185">Reference proteome</keyword>
<organism evidence="1 2">
    <name type="scientific">Tessaracoccus rhinocerotis</name>
    <dbReference type="NCBI Taxonomy" id="1689449"/>
    <lineage>
        <taxon>Bacteria</taxon>
        <taxon>Bacillati</taxon>
        <taxon>Actinomycetota</taxon>
        <taxon>Actinomycetes</taxon>
        <taxon>Propionibacteriales</taxon>
        <taxon>Propionibacteriaceae</taxon>
        <taxon>Tessaracoccus</taxon>
    </lineage>
</organism>